<dbReference type="InterPro" id="IPR011614">
    <property type="entry name" value="Catalase_core"/>
</dbReference>
<comment type="caution">
    <text evidence="2">The sequence shown here is derived from an EMBL/GenBank/DDBJ whole genome shotgun (WGS) entry which is preliminary data.</text>
</comment>
<keyword evidence="2" id="KW-0560">Oxidoreductase</keyword>
<feature type="domain" description="Catalase core" evidence="1">
    <location>
        <begin position="9"/>
        <end position="65"/>
    </location>
</feature>
<reference evidence="2 3" key="1">
    <citation type="submission" date="2021-03" db="EMBL/GenBank/DDBJ databases">
        <title>The complete genome sequence of Acetobacter sacchari TBRC 11175.</title>
        <authorList>
            <person name="Charoenyingcharoen P."/>
            <person name="Yukphan P."/>
        </authorList>
    </citation>
    <scope>NUCLEOTIDE SEQUENCE [LARGE SCALE GENOMIC DNA]</scope>
    <source>
        <strain evidence="2 3">TBRC 11175</strain>
    </source>
</reference>
<keyword evidence="2" id="KW-0575">Peroxidase</keyword>
<accession>A0ABS3LX04</accession>
<evidence type="ECO:0000313" key="3">
    <source>
        <dbReference type="Proteomes" id="UP000664771"/>
    </source>
</evidence>
<dbReference type="Gene3D" id="2.40.180.10">
    <property type="entry name" value="Catalase core domain"/>
    <property type="match status" value="1"/>
</dbReference>
<dbReference type="SUPFAM" id="SSF56634">
    <property type="entry name" value="Heme-dependent catalase-like"/>
    <property type="match status" value="1"/>
</dbReference>
<dbReference type="Pfam" id="PF00199">
    <property type="entry name" value="Catalase"/>
    <property type="match status" value="1"/>
</dbReference>
<protein>
    <submittedName>
        <fullName evidence="2">Catalase</fullName>
        <ecNumber evidence="2">1.11.1.6</ecNumber>
    </submittedName>
</protein>
<dbReference type="InterPro" id="IPR020835">
    <property type="entry name" value="Catalase_sf"/>
</dbReference>
<evidence type="ECO:0000259" key="1">
    <source>
        <dbReference type="Pfam" id="PF00199"/>
    </source>
</evidence>
<organism evidence="2 3">
    <name type="scientific">Acetobacter sacchari</name>
    <dbReference type="NCBI Taxonomy" id="2661687"/>
    <lineage>
        <taxon>Bacteria</taxon>
        <taxon>Pseudomonadati</taxon>
        <taxon>Pseudomonadota</taxon>
        <taxon>Alphaproteobacteria</taxon>
        <taxon>Acetobacterales</taxon>
        <taxon>Acetobacteraceae</taxon>
        <taxon>Acetobacter</taxon>
    </lineage>
</organism>
<gene>
    <name evidence="2" type="ORF">J2D73_11700</name>
</gene>
<dbReference type="GO" id="GO:0004096">
    <property type="term" value="F:catalase activity"/>
    <property type="evidence" value="ECO:0007669"/>
    <property type="project" value="UniProtKB-EC"/>
</dbReference>
<name>A0ABS3LX04_9PROT</name>
<dbReference type="EC" id="1.11.1.6" evidence="2"/>
<sequence length="65" mass="7272">MFSGEYRPTISSNGPVLPHDHYLIQQRAALDHEIIADRQSRAKGGTFGRFDLAHGVSRYMSADLL</sequence>
<dbReference type="Proteomes" id="UP000664771">
    <property type="component" value="Unassembled WGS sequence"/>
</dbReference>
<proteinExistence type="predicted"/>
<dbReference type="EMBL" id="JAFVMF010000011">
    <property type="protein sequence ID" value="MBO1360452.1"/>
    <property type="molecule type" value="Genomic_DNA"/>
</dbReference>
<evidence type="ECO:0000313" key="2">
    <source>
        <dbReference type="EMBL" id="MBO1360452.1"/>
    </source>
</evidence>
<keyword evidence="3" id="KW-1185">Reference proteome</keyword>